<dbReference type="InterPro" id="IPR029410">
    <property type="entry name" value="CAP_assoc"/>
</dbReference>
<evidence type="ECO:0000256" key="1">
    <source>
        <dbReference type="SAM" id="SignalP"/>
    </source>
</evidence>
<dbReference type="CDD" id="cd05379">
    <property type="entry name" value="CAP_bacterial"/>
    <property type="match status" value="1"/>
</dbReference>
<evidence type="ECO:0000259" key="3">
    <source>
        <dbReference type="Pfam" id="PF14504"/>
    </source>
</evidence>
<dbReference type="Gene3D" id="3.40.33.10">
    <property type="entry name" value="CAP"/>
    <property type="match status" value="1"/>
</dbReference>
<dbReference type="InterPro" id="IPR014044">
    <property type="entry name" value="CAP_dom"/>
</dbReference>
<keyword evidence="1" id="KW-0732">Signal</keyword>
<feature type="chain" id="PRO_5046200022" evidence="1">
    <location>
        <begin position="21"/>
        <end position="308"/>
    </location>
</feature>
<dbReference type="Pfam" id="PF00188">
    <property type="entry name" value="CAP"/>
    <property type="match status" value="1"/>
</dbReference>
<feature type="domain" description="CAP-associated" evidence="3">
    <location>
        <begin position="44"/>
        <end position="172"/>
    </location>
</feature>
<sequence length="308" mass="35671">MLRKTAPMLFSFSMAFWANASLVHKKGSNLKMARNNSQSSAFMSQPLVRYQSEYNMVWNRYYDDYSPFHLIGTQHGKVVGGYETRPGYKVFGIQIGANRTDVEKKYGSPLTAIHRHRTSYLLTYHDPSGSPTHGTYLIDQHYVTFFYDLHKSDLVRSVTWVSTATEMTKPGYYNSPSEILRTGFEDLMVELINHDRVCEGLQPLIYARKYKRIARQHSSNMITHDFFSHKDHLGNHSNDRLAAGEVNFYWYGENIAYGQFNSIFAHEALMNSTGHRRNILRKEFTHVFVGVSFKDNGAPYYTINFYSE</sequence>
<dbReference type="PANTHER" id="PTHR31157">
    <property type="entry name" value="SCP DOMAIN-CONTAINING PROTEIN"/>
    <property type="match status" value="1"/>
</dbReference>
<protein>
    <submittedName>
        <fullName evidence="4">Uncharacterized protein YkwD</fullName>
    </submittedName>
</protein>
<name>A0ABV2PMV8_9BACI</name>
<dbReference type="Proteomes" id="UP001549363">
    <property type="component" value="Unassembled WGS sequence"/>
</dbReference>
<accession>A0ABV2PMV8</accession>
<evidence type="ECO:0000313" key="5">
    <source>
        <dbReference type="Proteomes" id="UP001549363"/>
    </source>
</evidence>
<comment type="caution">
    <text evidence="4">The sequence shown here is derived from an EMBL/GenBank/DDBJ whole genome shotgun (WGS) entry which is preliminary data.</text>
</comment>
<proteinExistence type="predicted"/>
<dbReference type="RefSeq" id="WP_354472309.1">
    <property type="nucleotide sequence ID" value="NZ_JBEPSB010000017.1"/>
</dbReference>
<feature type="signal peptide" evidence="1">
    <location>
        <begin position="1"/>
        <end position="20"/>
    </location>
</feature>
<dbReference type="PANTHER" id="PTHR31157:SF1">
    <property type="entry name" value="SCP DOMAIN-CONTAINING PROTEIN"/>
    <property type="match status" value="1"/>
</dbReference>
<feature type="domain" description="SCP" evidence="2">
    <location>
        <begin position="190"/>
        <end position="304"/>
    </location>
</feature>
<keyword evidence="5" id="KW-1185">Reference proteome</keyword>
<reference evidence="4 5" key="1">
    <citation type="submission" date="2024-06" db="EMBL/GenBank/DDBJ databases">
        <title>Sorghum-associated microbial communities from plants grown in Nebraska, USA.</title>
        <authorList>
            <person name="Schachtman D."/>
        </authorList>
    </citation>
    <scope>NUCLEOTIDE SEQUENCE [LARGE SCALE GENOMIC DNA]</scope>
    <source>
        <strain evidence="4 5">736</strain>
    </source>
</reference>
<dbReference type="EMBL" id="JBEPSB010000017">
    <property type="protein sequence ID" value="MET4562086.1"/>
    <property type="molecule type" value="Genomic_DNA"/>
</dbReference>
<dbReference type="SUPFAM" id="SSF55797">
    <property type="entry name" value="PR-1-like"/>
    <property type="match status" value="1"/>
</dbReference>
<evidence type="ECO:0000313" key="4">
    <source>
        <dbReference type="EMBL" id="MET4562086.1"/>
    </source>
</evidence>
<dbReference type="Pfam" id="PF14504">
    <property type="entry name" value="CAP_assoc_N"/>
    <property type="match status" value="1"/>
</dbReference>
<dbReference type="InterPro" id="IPR035940">
    <property type="entry name" value="CAP_sf"/>
</dbReference>
<evidence type="ECO:0000259" key="2">
    <source>
        <dbReference type="Pfam" id="PF00188"/>
    </source>
</evidence>
<organism evidence="4 5">
    <name type="scientific">Lysinibacillus parviboronicapiens</name>
    <dbReference type="NCBI Taxonomy" id="436516"/>
    <lineage>
        <taxon>Bacteria</taxon>
        <taxon>Bacillati</taxon>
        <taxon>Bacillota</taxon>
        <taxon>Bacilli</taxon>
        <taxon>Bacillales</taxon>
        <taxon>Bacillaceae</taxon>
        <taxon>Lysinibacillus</taxon>
    </lineage>
</organism>
<gene>
    <name evidence="4" type="ORF">ABIA69_003271</name>
</gene>